<evidence type="ECO:0000313" key="8">
    <source>
        <dbReference type="Proteomes" id="UP000252585"/>
    </source>
</evidence>
<evidence type="ECO:0000256" key="3">
    <source>
        <dbReference type="ARBA" id="ARBA00023004"/>
    </source>
</evidence>
<proteinExistence type="predicted"/>
<keyword evidence="5" id="KW-1015">Disulfide bond</keyword>
<dbReference type="FunFam" id="2.102.10.10:FF:000014">
    <property type="entry name" value="Oxidoreductase, FAD dependent"/>
    <property type="match status" value="1"/>
</dbReference>
<dbReference type="GO" id="GO:0016705">
    <property type="term" value="F:oxidoreductase activity, acting on paired donors, with incorporation or reduction of molecular oxygen"/>
    <property type="evidence" value="ECO:0007669"/>
    <property type="project" value="UniProtKB-ARBA"/>
</dbReference>
<dbReference type="InterPro" id="IPR038010">
    <property type="entry name" value="YhfW_C"/>
</dbReference>
<dbReference type="SUPFAM" id="SSF51971">
    <property type="entry name" value="Nucleotide-binding domain"/>
    <property type="match status" value="1"/>
</dbReference>
<dbReference type="Gene3D" id="3.50.50.60">
    <property type="entry name" value="FAD/NAD(P)-binding domain"/>
    <property type="match status" value="1"/>
</dbReference>
<evidence type="ECO:0000259" key="6">
    <source>
        <dbReference type="PROSITE" id="PS51296"/>
    </source>
</evidence>
<dbReference type="RefSeq" id="WP_114352367.1">
    <property type="nucleotide sequence ID" value="NZ_QPJJ01000004.1"/>
</dbReference>
<dbReference type="GO" id="GO:0051537">
    <property type="term" value="F:2 iron, 2 sulfur cluster binding"/>
    <property type="evidence" value="ECO:0007669"/>
    <property type="project" value="UniProtKB-KW"/>
</dbReference>
<comment type="caution">
    <text evidence="7">The sequence shown here is derived from an EMBL/GenBank/DDBJ whole genome shotgun (WGS) entry which is preliminary data.</text>
</comment>
<organism evidence="7 8">
    <name type="scientific">Saliterribacillus persicus</name>
    <dbReference type="NCBI Taxonomy" id="930114"/>
    <lineage>
        <taxon>Bacteria</taxon>
        <taxon>Bacillati</taxon>
        <taxon>Bacillota</taxon>
        <taxon>Bacilli</taxon>
        <taxon>Bacillales</taxon>
        <taxon>Bacillaceae</taxon>
        <taxon>Saliterribacillus</taxon>
    </lineage>
</organism>
<dbReference type="GO" id="GO:0004497">
    <property type="term" value="F:monooxygenase activity"/>
    <property type="evidence" value="ECO:0007669"/>
    <property type="project" value="UniProtKB-ARBA"/>
</dbReference>
<accession>A0A368XYW6</accession>
<dbReference type="InterPro" id="IPR006076">
    <property type="entry name" value="FAD-dep_OxRdtase"/>
</dbReference>
<evidence type="ECO:0000256" key="2">
    <source>
        <dbReference type="ARBA" id="ARBA00022723"/>
    </source>
</evidence>
<dbReference type="SUPFAM" id="SSF50022">
    <property type="entry name" value="ISP domain"/>
    <property type="match status" value="1"/>
</dbReference>
<dbReference type="Proteomes" id="UP000252585">
    <property type="component" value="Unassembled WGS sequence"/>
</dbReference>
<dbReference type="CDD" id="cd03477">
    <property type="entry name" value="Rieske_YhfW_C"/>
    <property type="match status" value="1"/>
</dbReference>
<dbReference type="GO" id="GO:0005737">
    <property type="term" value="C:cytoplasm"/>
    <property type="evidence" value="ECO:0007669"/>
    <property type="project" value="TreeGrafter"/>
</dbReference>
<evidence type="ECO:0000256" key="1">
    <source>
        <dbReference type="ARBA" id="ARBA00022714"/>
    </source>
</evidence>
<dbReference type="PANTHER" id="PTHR13847">
    <property type="entry name" value="SARCOSINE DEHYDROGENASE-RELATED"/>
    <property type="match status" value="1"/>
</dbReference>
<dbReference type="InterPro" id="IPR017941">
    <property type="entry name" value="Rieske_2Fe-2S"/>
</dbReference>
<evidence type="ECO:0000256" key="4">
    <source>
        <dbReference type="ARBA" id="ARBA00023014"/>
    </source>
</evidence>
<reference evidence="7 8" key="1">
    <citation type="submission" date="2018-07" db="EMBL/GenBank/DDBJ databases">
        <title>Genomic Encyclopedia of Type Strains, Phase IV (KMG-IV): sequencing the most valuable type-strain genomes for metagenomic binning, comparative biology and taxonomic classification.</title>
        <authorList>
            <person name="Goeker M."/>
        </authorList>
    </citation>
    <scope>NUCLEOTIDE SEQUENCE [LARGE SCALE GENOMIC DNA]</scope>
    <source>
        <strain evidence="7 8">DSM 27696</strain>
    </source>
</reference>
<dbReference type="Pfam" id="PF00355">
    <property type="entry name" value="Rieske"/>
    <property type="match status" value="1"/>
</dbReference>
<dbReference type="Pfam" id="PF01266">
    <property type="entry name" value="DAO"/>
    <property type="match status" value="1"/>
</dbReference>
<keyword evidence="3" id="KW-0408">Iron</keyword>
<gene>
    <name evidence="7" type="ORF">DFR57_104279</name>
</gene>
<dbReference type="Gene3D" id="3.30.9.10">
    <property type="entry name" value="D-Amino Acid Oxidase, subunit A, domain 2"/>
    <property type="match status" value="1"/>
</dbReference>
<feature type="domain" description="Rieske" evidence="6">
    <location>
        <begin position="417"/>
        <end position="505"/>
    </location>
</feature>
<dbReference type="OrthoDB" id="9767869at2"/>
<keyword evidence="2" id="KW-0479">Metal-binding</keyword>
<evidence type="ECO:0000256" key="5">
    <source>
        <dbReference type="ARBA" id="ARBA00023157"/>
    </source>
</evidence>
<name>A0A368XYW6_9BACI</name>
<keyword evidence="1" id="KW-0001">2Fe-2S</keyword>
<keyword evidence="4" id="KW-0411">Iron-sulfur</keyword>
<dbReference type="InterPro" id="IPR036922">
    <property type="entry name" value="Rieske_2Fe-2S_sf"/>
</dbReference>
<dbReference type="GO" id="GO:0046872">
    <property type="term" value="F:metal ion binding"/>
    <property type="evidence" value="ECO:0007669"/>
    <property type="project" value="UniProtKB-KW"/>
</dbReference>
<dbReference type="AlphaFoldDB" id="A0A368XYW6"/>
<dbReference type="Gene3D" id="2.102.10.10">
    <property type="entry name" value="Rieske [2Fe-2S] iron-sulphur domain"/>
    <property type="match status" value="1"/>
</dbReference>
<dbReference type="PRINTS" id="PR00162">
    <property type="entry name" value="RIESKE"/>
</dbReference>
<dbReference type="InterPro" id="IPR005805">
    <property type="entry name" value="Rieske_Fe-S_prot_C"/>
</dbReference>
<keyword evidence="8" id="KW-1185">Reference proteome</keyword>
<dbReference type="GO" id="GO:0016020">
    <property type="term" value="C:membrane"/>
    <property type="evidence" value="ECO:0007669"/>
    <property type="project" value="InterPro"/>
</dbReference>
<evidence type="ECO:0000313" key="7">
    <source>
        <dbReference type="EMBL" id="RCW73280.1"/>
    </source>
</evidence>
<dbReference type="InterPro" id="IPR036188">
    <property type="entry name" value="FAD/NAD-bd_sf"/>
</dbReference>
<dbReference type="PROSITE" id="PS51296">
    <property type="entry name" value="RIESKE"/>
    <property type="match status" value="1"/>
</dbReference>
<dbReference type="PANTHER" id="PTHR13847:SF274">
    <property type="entry name" value="RIESKE 2FE-2S IRON-SULFUR PROTEIN YHFW-RELATED"/>
    <property type="match status" value="1"/>
</dbReference>
<protein>
    <submittedName>
        <fullName evidence="7">Glycine/D-amino acid oxidase-like deaminating enzyme</fullName>
    </submittedName>
</protein>
<dbReference type="EMBL" id="QPJJ01000004">
    <property type="protein sequence ID" value="RCW73280.1"/>
    <property type="molecule type" value="Genomic_DNA"/>
</dbReference>
<sequence length="505" mass="56237">MSNRTQAIWKEDVKIDTFPELTEDIETDIAVIGAGITGITTAYLLVKQGYRVALLEGKKVIEGTTGYTTAKITSQHGLIYAQLIETVGEKKAKEYYQANQEGLALIEQIIQDENISCAFKKQAAYVFSDTKKGTQKIEEEAKAYEKLAINGGLTKDIDLPFSVNTAIKMEGQAQFNPVKYLTSLLSYLKSKGTPIFENSRAVDIKKGDVSKVITEKGHTLSANYVVLATHFPFKDFEGLYFSKLHAERSYVVAVEAPGTISDGMYINAEDPKRSIRHYTLENGESFLLIGGEGHESGKKEKTDEAYQKLEEYAKTHFNSTNVKFKWSSQDLITLDSIPYIGPITKKNKEIFVATGYRKWGMTNGTIAAKLITDQIIGNENSFEELYSPSREIGKTQLKSFAKENSEVAKEFVKGKLEQPKKEIDSLVANEGAVVRMEGKRAGVYKDDKEVVHVVDTTCTHMGCELNWNNAEHTWDCPCHGSRFDYDGEVIEGPATKALSKINPDS</sequence>